<dbReference type="NCBIfam" id="TIGR01451">
    <property type="entry name" value="B_ant_repeat"/>
    <property type="match status" value="1"/>
</dbReference>
<reference evidence="3 4" key="1">
    <citation type="submission" date="2016-10" db="EMBL/GenBank/DDBJ databases">
        <authorList>
            <person name="Cai Z."/>
        </authorList>
    </citation>
    <scope>NUCLEOTIDE SEQUENCE [LARGE SCALE GENOMIC DNA]</scope>
    <source>
        <strain evidence="3 4">CGMCC 1.10826</strain>
    </source>
</reference>
<sequence>MKHRATTGSRAGRTSRLGLTALVTLALVVSGTGSVASGEPGDAAEQVTPTPATVQLPEQDGPDEAPAPAVEEEVPALEEPASVLEEQAPTVEEQAPTVEQQVPAADPTAPTAERAPVAPVPATGAGTAGATARSVAPSAVPGASGTSAVITVQVGGDRTAAATVGPLAGVRLRLHDGGAAGPASPVSGSWATCVSDAQGECSFVVPQTQQAVYRNGECTVWFLGCWSYEQVLVSPAGVNRDRQFWVVQESAPAGWYSNPALVTGVPGSLRSTPYVARTGRELRAGSTYAAATTTMDGSSGDNLTATGGRWQVSRANPRLPQTCDAGIDVALVLDLSGSVAEAGAVGDLKASAIAFAEALEGTGSRLSLFTFAQNAPRSSSAAGRNYPELMPVDGNLATIRSRISSYTASGGTNWDRGIHQVAQDGQSFDLAIVITDGMATYSGSPAAGPGNVTRLVETEQAIFSANALKARGTRVLAVGVGDGMEGEALNLRAVSGPTAYVPGTPAGAADHVQTGWRELAGLLETLAKGATCQATITVDKVAEPYGGTPGPGAGWTFAATRTAGSGTLTANGPQVTGPTGTVGYTVQFTRPDATAATVRLEERISPAQRSEGWDLSGLTCTANGRPLTVTRTGDGTTVRVAVGDDVTCTFTNTQTREPGVEILKQAWDAPSAAELAGARELSPGSAVTSGSTVTWTYTVRNTGQTPLSDVVVTDDQGVVVRCPRADLAVGDHMVCTGSGPVNPRP</sequence>
<dbReference type="InterPro" id="IPR055371">
    <property type="entry name" value="SpaA_PFL_dom_4"/>
</dbReference>
<dbReference type="CDD" id="cd00198">
    <property type="entry name" value="vWFA"/>
    <property type="match status" value="1"/>
</dbReference>
<evidence type="ECO:0000313" key="3">
    <source>
        <dbReference type="EMBL" id="SSA42525.1"/>
    </source>
</evidence>
<dbReference type="PROSITE" id="PS50234">
    <property type="entry name" value="VWFA"/>
    <property type="match status" value="1"/>
</dbReference>
<dbReference type="OrthoDB" id="134475at2"/>
<accession>A0A2Y9AEC9</accession>
<name>A0A2Y9AEC9_9MICO</name>
<dbReference type="Pfam" id="PF24346">
    <property type="entry name" value="DUF7507"/>
    <property type="match status" value="1"/>
</dbReference>
<proteinExistence type="predicted"/>
<dbReference type="EMBL" id="UETB01000006">
    <property type="protein sequence ID" value="SSA42525.1"/>
    <property type="molecule type" value="Genomic_DNA"/>
</dbReference>
<feature type="compositionally biased region" description="Low complexity" evidence="1">
    <location>
        <begin position="115"/>
        <end position="129"/>
    </location>
</feature>
<dbReference type="SMART" id="SM00327">
    <property type="entry name" value="VWA"/>
    <property type="match status" value="1"/>
</dbReference>
<evidence type="ECO:0000259" key="2">
    <source>
        <dbReference type="PROSITE" id="PS50234"/>
    </source>
</evidence>
<dbReference type="Gene3D" id="3.40.50.410">
    <property type="entry name" value="von Willebrand factor, type A domain"/>
    <property type="match status" value="1"/>
</dbReference>
<dbReference type="InterPro" id="IPR055354">
    <property type="entry name" value="DUF7507"/>
</dbReference>
<feature type="domain" description="VWFA" evidence="2">
    <location>
        <begin position="328"/>
        <end position="526"/>
    </location>
</feature>
<dbReference type="RefSeq" id="WP_110852567.1">
    <property type="nucleotide sequence ID" value="NZ_QKLZ01000006.1"/>
</dbReference>
<feature type="region of interest" description="Disordered" evidence="1">
    <location>
        <begin position="34"/>
        <end position="129"/>
    </location>
</feature>
<dbReference type="SUPFAM" id="SSF53300">
    <property type="entry name" value="vWA-like"/>
    <property type="match status" value="1"/>
</dbReference>
<dbReference type="AlphaFoldDB" id="A0A2Y9AEC9"/>
<dbReference type="Proteomes" id="UP000250222">
    <property type="component" value="Unassembled WGS sequence"/>
</dbReference>
<keyword evidence="4" id="KW-1185">Reference proteome</keyword>
<gene>
    <name evidence="3" type="ORF">SAMN05216184_106197</name>
</gene>
<dbReference type="Pfam" id="PF24514">
    <property type="entry name" value="SpaA_4"/>
    <property type="match status" value="1"/>
</dbReference>
<evidence type="ECO:0000313" key="4">
    <source>
        <dbReference type="Proteomes" id="UP000250222"/>
    </source>
</evidence>
<dbReference type="InterPro" id="IPR047589">
    <property type="entry name" value="DUF11_rpt"/>
</dbReference>
<protein>
    <submittedName>
        <fullName evidence="3">Conserved repeat domain-containing protein</fullName>
    </submittedName>
</protein>
<dbReference type="InterPro" id="IPR002035">
    <property type="entry name" value="VWF_A"/>
</dbReference>
<dbReference type="InterPro" id="IPR036465">
    <property type="entry name" value="vWFA_dom_sf"/>
</dbReference>
<evidence type="ECO:0000256" key="1">
    <source>
        <dbReference type="SAM" id="MobiDB-lite"/>
    </source>
</evidence>
<organism evidence="3 4">
    <name type="scientific">Georgenia satyanarayanai</name>
    <dbReference type="NCBI Taxonomy" id="860221"/>
    <lineage>
        <taxon>Bacteria</taxon>
        <taxon>Bacillati</taxon>
        <taxon>Actinomycetota</taxon>
        <taxon>Actinomycetes</taxon>
        <taxon>Micrococcales</taxon>
        <taxon>Bogoriellaceae</taxon>
        <taxon>Georgenia</taxon>
    </lineage>
</organism>